<protein>
    <submittedName>
        <fullName evidence="1">Uncharacterized protein</fullName>
    </submittedName>
</protein>
<name>A0AB39C5I9_9VIRU</name>
<dbReference type="EMBL" id="PP935708">
    <property type="protein sequence ID" value="XDJ01766.1"/>
    <property type="molecule type" value="Genomic_DNA"/>
</dbReference>
<proteinExistence type="predicted"/>
<organism evidence="1">
    <name type="scientific">Campylobacter phage vB_CJ12660_3PH123</name>
    <dbReference type="NCBI Taxonomy" id="3236702"/>
    <lineage>
        <taxon>Viruses</taxon>
    </lineage>
</organism>
<accession>A0AB39C5I9</accession>
<sequence>MKNLMSYKNSKIKIYFNTINKILIEFEKNRSIPPLSSLPCQKIIHEIVLFADYIIKNKKNNYTELINDEWSEALQLITEKIKKKLDITYENNKIHTSLQEILRDYSNNKYLKIDSDTKEKITKEICG</sequence>
<reference evidence="1" key="1">
    <citation type="submission" date="2024-06" db="EMBL/GenBank/DDBJ databases">
        <authorList>
            <person name="Mutai I.J."/>
            <person name="Gurusinghe A."/>
            <person name="Wang B."/>
            <person name="Clark M."/>
            <person name="Bhandare S.G."/>
        </authorList>
    </citation>
    <scope>NUCLEOTIDE SEQUENCE</scope>
</reference>
<evidence type="ECO:0000313" key="1">
    <source>
        <dbReference type="EMBL" id="XDJ01766.1"/>
    </source>
</evidence>